<reference evidence="1 2" key="1">
    <citation type="submission" date="2019-05" db="EMBL/GenBank/DDBJ databases">
        <title>Complete genome sequencing of Anaerostipes rhamnosivorans.</title>
        <authorList>
            <person name="Bui T.P.N."/>
            <person name="de Vos W.M."/>
        </authorList>
    </citation>
    <scope>NUCLEOTIDE SEQUENCE [LARGE SCALE GENOMIC DNA]</scope>
    <source>
        <strain evidence="1 2">1y2</strain>
    </source>
</reference>
<dbReference type="KEGG" id="arf:AR1Y2_1496"/>
<organism evidence="1 2">
    <name type="scientific">Anaerostipes rhamnosivorans</name>
    <dbReference type="NCBI Taxonomy" id="1229621"/>
    <lineage>
        <taxon>Bacteria</taxon>
        <taxon>Bacillati</taxon>
        <taxon>Bacillota</taxon>
        <taxon>Clostridia</taxon>
        <taxon>Lachnospirales</taxon>
        <taxon>Lachnospiraceae</taxon>
        <taxon>Anaerostipes</taxon>
    </lineage>
</organism>
<protein>
    <submittedName>
        <fullName evidence="1">Uncharacterized protein</fullName>
    </submittedName>
</protein>
<dbReference type="EMBL" id="CP040058">
    <property type="protein sequence ID" value="QCP34950.1"/>
    <property type="molecule type" value="Genomic_DNA"/>
</dbReference>
<dbReference type="Proteomes" id="UP000298653">
    <property type="component" value="Chromosome"/>
</dbReference>
<dbReference type="OrthoDB" id="2081856at2"/>
<dbReference type="AlphaFoldDB" id="A0A4V1EG60"/>
<sequence>MVLKELDQELVNKANKNSSSGERGFLSESEYKTYVKKVLSWKISDERKEKILNELYKKWNEKLKYEAQHISKKVAGPARYNAKRMDKSDKIFKCALNIAYWFEDVEKQVRDAQRKENEDVIELYEKIKFCRKNDSSYNPAKDLEKLAYRENKLFIRLYKRFYKQYQWRKNSNVAKLYEKSLAGEIKEIRKEIFYEDANITAYTEGDRAYIKFLMCPKRQLVLALGHHGWWWNSHQRAWSTYTEKLDEKWVSTISTRYAPYV</sequence>
<keyword evidence="2" id="KW-1185">Reference proteome</keyword>
<dbReference type="RefSeq" id="WP_022261462.1">
    <property type="nucleotide sequence ID" value="NZ_CP040058.1"/>
</dbReference>
<accession>A0A4V1EG60</accession>
<name>A0A4V1EG60_9FIRM</name>
<evidence type="ECO:0000313" key="1">
    <source>
        <dbReference type="EMBL" id="QCP34950.1"/>
    </source>
</evidence>
<proteinExistence type="predicted"/>
<evidence type="ECO:0000313" key="2">
    <source>
        <dbReference type="Proteomes" id="UP000298653"/>
    </source>
</evidence>
<gene>
    <name evidence="1" type="ORF">AR1Y2_1496</name>
</gene>